<keyword evidence="6" id="KW-1185">Reference proteome</keyword>
<name>A0ABT3YMP9_9PSED</name>
<protein>
    <submittedName>
        <fullName evidence="5">Uncharacterized protein</fullName>
    </submittedName>
</protein>
<dbReference type="RefSeq" id="WP_267794712.1">
    <property type="nucleotide sequence ID" value="NZ_JANIGP010000001.1"/>
</dbReference>
<reference evidence="5 6" key="1">
    <citation type="submission" date="2022-07" db="EMBL/GenBank/DDBJ databases">
        <title>Characterization of plant growth promoting rhizobacteria (PGPR) for use as bioinoculants in agriculture.</title>
        <authorList>
            <person name="Hassen A.I."/>
            <person name="Pierneef R."/>
        </authorList>
    </citation>
    <scope>NUCLEOTIDE SEQUENCE [LARGE SCALE GENOMIC DNA]</scope>
    <source>
        <strain evidence="5 6">SARCC-3054</strain>
    </source>
</reference>
<evidence type="ECO:0000256" key="3">
    <source>
        <dbReference type="ARBA" id="ARBA00022989"/>
    </source>
</evidence>
<dbReference type="EMBL" id="JANIGP010000001">
    <property type="protein sequence ID" value="MCY0106778.1"/>
    <property type="molecule type" value="Genomic_DNA"/>
</dbReference>
<keyword evidence="4" id="KW-0472">Membrane</keyword>
<evidence type="ECO:0000256" key="2">
    <source>
        <dbReference type="ARBA" id="ARBA00022692"/>
    </source>
</evidence>
<evidence type="ECO:0000313" key="5">
    <source>
        <dbReference type="EMBL" id="MCY0106778.1"/>
    </source>
</evidence>
<dbReference type="Pfam" id="PF00860">
    <property type="entry name" value="Xan_ur_permease"/>
    <property type="match status" value="1"/>
</dbReference>
<comment type="subcellular location">
    <subcellularLocation>
        <location evidence="1">Membrane</location>
        <topology evidence="1">Multi-pass membrane protein</topology>
    </subcellularLocation>
</comment>
<comment type="caution">
    <text evidence="5">The sequence shown here is derived from an EMBL/GenBank/DDBJ whole genome shotgun (WGS) entry which is preliminary data.</text>
</comment>
<keyword evidence="2" id="KW-0812">Transmembrane</keyword>
<evidence type="ECO:0000313" key="6">
    <source>
        <dbReference type="Proteomes" id="UP001207830"/>
    </source>
</evidence>
<proteinExistence type="predicted"/>
<evidence type="ECO:0000256" key="4">
    <source>
        <dbReference type="ARBA" id="ARBA00023136"/>
    </source>
</evidence>
<sequence length="75" mass="8188">MTLVIMAGTTDNCQTIGKPTTQRTLDNAFRAHGFSTMLGCVFSSFPYNVFTQNIGLIALEDAARQVVTQIYKVLG</sequence>
<gene>
    <name evidence="5" type="ORF">NQF78_00505</name>
</gene>
<organism evidence="5 6">
    <name type="scientific">Pseudomonas monsensis</name>
    <dbReference type="NCBI Taxonomy" id="2745509"/>
    <lineage>
        <taxon>Bacteria</taxon>
        <taxon>Pseudomonadati</taxon>
        <taxon>Pseudomonadota</taxon>
        <taxon>Gammaproteobacteria</taxon>
        <taxon>Pseudomonadales</taxon>
        <taxon>Pseudomonadaceae</taxon>
        <taxon>Pseudomonas</taxon>
    </lineage>
</organism>
<accession>A0ABT3YMP9</accession>
<dbReference type="Proteomes" id="UP001207830">
    <property type="component" value="Unassembled WGS sequence"/>
</dbReference>
<evidence type="ECO:0000256" key="1">
    <source>
        <dbReference type="ARBA" id="ARBA00004141"/>
    </source>
</evidence>
<dbReference type="InterPro" id="IPR006043">
    <property type="entry name" value="NCS2"/>
</dbReference>
<keyword evidence="3" id="KW-1133">Transmembrane helix</keyword>